<protein>
    <submittedName>
        <fullName evidence="2">Uncharacterized protein</fullName>
    </submittedName>
</protein>
<sequence>MEWPVSTTDLLLVSDTSSWPWQKKERIRSHVNYDWWRAAAWRSTGCASSPLPPTSGANSSCPPPVEIGTGPKSSPPRPPATDDDRALVCVPEKAT</sequence>
<organism evidence="2 3">
    <name type="scientific">Musa balbisiana</name>
    <name type="common">Banana</name>
    <dbReference type="NCBI Taxonomy" id="52838"/>
    <lineage>
        <taxon>Eukaryota</taxon>
        <taxon>Viridiplantae</taxon>
        <taxon>Streptophyta</taxon>
        <taxon>Embryophyta</taxon>
        <taxon>Tracheophyta</taxon>
        <taxon>Spermatophyta</taxon>
        <taxon>Magnoliopsida</taxon>
        <taxon>Liliopsida</taxon>
        <taxon>Zingiberales</taxon>
        <taxon>Musaceae</taxon>
        <taxon>Musa</taxon>
    </lineage>
</organism>
<keyword evidence="3" id="KW-1185">Reference proteome</keyword>
<comment type="caution">
    <text evidence="2">The sequence shown here is derived from an EMBL/GenBank/DDBJ whole genome shotgun (WGS) entry which is preliminary data.</text>
</comment>
<accession>A0A4S8ICC6</accession>
<dbReference type="Proteomes" id="UP000317650">
    <property type="component" value="Chromosome 2"/>
</dbReference>
<evidence type="ECO:0000313" key="3">
    <source>
        <dbReference type="Proteomes" id="UP000317650"/>
    </source>
</evidence>
<name>A0A4S8ICC6_MUSBA</name>
<evidence type="ECO:0000313" key="2">
    <source>
        <dbReference type="EMBL" id="THU45768.1"/>
    </source>
</evidence>
<evidence type="ECO:0000256" key="1">
    <source>
        <dbReference type="SAM" id="MobiDB-lite"/>
    </source>
</evidence>
<dbReference type="AlphaFoldDB" id="A0A4S8ICC6"/>
<proteinExistence type="predicted"/>
<feature type="region of interest" description="Disordered" evidence="1">
    <location>
        <begin position="46"/>
        <end position="95"/>
    </location>
</feature>
<gene>
    <name evidence="2" type="ORF">C4D60_Mb02t21460</name>
</gene>
<reference evidence="2 3" key="1">
    <citation type="journal article" date="2019" name="Nat. Plants">
        <title>Genome sequencing of Musa balbisiana reveals subgenome evolution and function divergence in polyploid bananas.</title>
        <authorList>
            <person name="Yao X."/>
        </authorList>
    </citation>
    <scope>NUCLEOTIDE SEQUENCE [LARGE SCALE GENOMIC DNA]</scope>
    <source>
        <strain evidence="3">cv. DH-PKW</strain>
        <tissue evidence="2">Leaves</tissue>
    </source>
</reference>
<dbReference type="EMBL" id="PYDT01000011">
    <property type="protein sequence ID" value="THU45768.1"/>
    <property type="molecule type" value="Genomic_DNA"/>
</dbReference>